<accession>X1AN92</accession>
<evidence type="ECO:0000313" key="1">
    <source>
        <dbReference type="EMBL" id="GAG84205.1"/>
    </source>
</evidence>
<feature type="non-terminal residue" evidence="1">
    <location>
        <position position="142"/>
    </location>
</feature>
<reference evidence="1" key="1">
    <citation type="journal article" date="2014" name="Front. Microbiol.">
        <title>High frequency of phylogenetically diverse reductive dehalogenase-homologous genes in deep subseafloor sedimentary metagenomes.</title>
        <authorList>
            <person name="Kawai M."/>
            <person name="Futagami T."/>
            <person name="Toyoda A."/>
            <person name="Takaki Y."/>
            <person name="Nishi S."/>
            <person name="Hori S."/>
            <person name="Arai W."/>
            <person name="Tsubouchi T."/>
            <person name="Morono Y."/>
            <person name="Uchiyama I."/>
            <person name="Ito T."/>
            <person name="Fujiyama A."/>
            <person name="Inagaki F."/>
            <person name="Takami H."/>
        </authorList>
    </citation>
    <scope>NUCLEOTIDE SEQUENCE</scope>
    <source>
        <strain evidence="1">Expedition CK06-06</strain>
    </source>
</reference>
<gene>
    <name evidence="1" type="ORF">S01H4_28314</name>
</gene>
<protein>
    <submittedName>
        <fullName evidence="1">Uncharacterized protein</fullName>
    </submittedName>
</protein>
<organism evidence="1">
    <name type="scientific">marine sediment metagenome</name>
    <dbReference type="NCBI Taxonomy" id="412755"/>
    <lineage>
        <taxon>unclassified sequences</taxon>
        <taxon>metagenomes</taxon>
        <taxon>ecological metagenomes</taxon>
    </lineage>
</organism>
<name>X1AN92_9ZZZZ</name>
<comment type="caution">
    <text evidence="1">The sequence shown here is derived from an EMBL/GenBank/DDBJ whole genome shotgun (WGS) entry which is preliminary data.</text>
</comment>
<dbReference type="EMBL" id="BART01014047">
    <property type="protein sequence ID" value="GAG84205.1"/>
    <property type="molecule type" value="Genomic_DNA"/>
</dbReference>
<dbReference type="AlphaFoldDB" id="X1AN92"/>
<sequence>MDRAQERLAKKIFDIRLRGAELYFLPVETRVPLKFGKETLTSVTCARVRVIVEDQQGRLASGWGETPLSVQWVWPSDVGYAFRHEALKDFCEQLTAAWASFNVSGHPIEIGYDFQQQVLPDLLGGFNRDCKPQERMPTLAAL</sequence>
<proteinExistence type="predicted"/>